<evidence type="ECO:0000256" key="1">
    <source>
        <dbReference type="ARBA" id="ARBA00023015"/>
    </source>
</evidence>
<name>A0A069E6Y0_9PROT</name>
<dbReference type="EMBL" id="ARYH01000001">
    <property type="protein sequence ID" value="KCZ86050.1"/>
    <property type="molecule type" value="Genomic_DNA"/>
</dbReference>
<evidence type="ECO:0000259" key="5">
    <source>
        <dbReference type="PROSITE" id="PS51078"/>
    </source>
</evidence>
<dbReference type="PROSITE" id="PS51077">
    <property type="entry name" value="HTH_ICLR"/>
    <property type="match status" value="1"/>
</dbReference>
<gene>
    <name evidence="6" type="ORF">HAD_10195</name>
</gene>
<dbReference type="Proteomes" id="UP000027446">
    <property type="component" value="Unassembled WGS sequence"/>
</dbReference>
<keyword evidence="3" id="KW-0804">Transcription</keyword>
<protein>
    <submittedName>
        <fullName evidence="6">IclR family transcriptional regulator</fullName>
    </submittedName>
</protein>
<feature type="domain" description="HTH iclR-type" evidence="4">
    <location>
        <begin position="5"/>
        <end position="67"/>
    </location>
</feature>
<dbReference type="Pfam" id="PF01614">
    <property type="entry name" value="IclR_C"/>
    <property type="match status" value="1"/>
</dbReference>
<dbReference type="PROSITE" id="PS51078">
    <property type="entry name" value="ICLR_ED"/>
    <property type="match status" value="1"/>
</dbReference>
<dbReference type="PANTHER" id="PTHR30136:SF35">
    <property type="entry name" value="HTH-TYPE TRANSCRIPTIONAL REGULATOR RV1719"/>
    <property type="match status" value="1"/>
</dbReference>
<dbReference type="PANTHER" id="PTHR30136">
    <property type="entry name" value="HELIX-TURN-HELIX TRANSCRIPTIONAL REGULATOR, ICLR FAMILY"/>
    <property type="match status" value="1"/>
</dbReference>
<dbReference type="InterPro" id="IPR029016">
    <property type="entry name" value="GAF-like_dom_sf"/>
</dbReference>
<feature type="domain" description="IclR-ED" evidence="5">
    <location>
        <begin position="68"/>
        <end position="253"/>
    </location>
</feature>
<dbReference type="RefSeq" id="WP_035570889.1">
    <property type="nucleotide sequence ID" value="NZ_ARYH01000001.1"/>
</dbReference>
<keyword evidence="2" id="KW-0238">DNA-binding</keyword>
<dbReference type="Pfam" id="PF09339">
    <property type="entry name" value="HTH_IclR"/>
    <property type="match status" value="1"/>
</dbReference>
<accession>A0A069E6Y0</accession>
<dbReference type="InterPro" id="IPR005471">
    <property type="entry name" value="Tscrpt_reg_IclR_N"/>
</dbReference>
<dbReference type="SUPFAM" id="SSF46785">
    <property type="entry name" value="Winged helix' DNA-binding domain"/>
    <property type="match status" value="1"/>
</dbReference>
<dbReference type="InterPro" id="IPR036388">
    <property type="entry name" value="WH-like_DNA-bd_sf"/>
</dbReference>
<dbReference type="InterPro" id="IPR014757">
    <property type="entry name" value="Tscrpt_reg_IclR_C"/>
</dbReference>
<comment type="caution">
    <text evidence="6">The sequence shown here is derived from an EMBL/GenBank/DDBJ whole genome shotgun (WGS) entry which is preliminary data.</text>
</comment>
<keyword evidence="1" id="KW-0805">Transcription regulation</keyword>
<dbReference type="PATRIC" id="fig|1280949.3.peg.2086"/>
<evidence type="ECO:0000256" key="2">
    <source>
        <dbReference type="ARBA" id="ARBA00023125"/>
    </source>
</evidence>
<sequence length="257" mass="28744">MDTSIKSSQRTLALFELFSLEQRPLTIKQITDALDIPQSSASVLTKSLVSLGYLEKNEQNRTYYPTLRVSLLGTWMRRQHQRAGQLPALLSEVARLTGESTILAMRNGMYSQYLIAQKGSSPTRAQVESGMLYPLACCSTGWCLLTLERKDVVGKIVRRTISEAKEDYWRETARNAIEQVQLTQSRGYAFSKGETMRGLGAIAILLPSMPGAYAMSAGCGGRIERVEAKKDLILDALNELARSVRTLKEREEHFLFS</sequence>
<evidence type="ECO:0000256" key="3">
    <source>
        <dbReference type="ARBA" id="ARBA00023163"/>
    </source>
</evidence>
<reference evidence="6 7" key="1">
    <citation type="journal article" date="2014" name="Antonie Van Leeuwenhoek">
        <title>Hyphomonas beringensis sp. nov. and Hyphomonas chukchiensis sp. nov., isolated from surface seawater of the Bering Sea and Chukchi Sea.</title>
        <authorList>
            <person name="Li C."/>
            <person name="Lai Q."/>
            <person name="Li G."/>
            <person name="Dong C."/>
            <person name="Wang J."/>
            <person name="Liao Y."/>
            <person name="Shao Z."/>
        </authorList>
    </citation>
    <scope>NUCLEOTIDE SEQUENCE [LARGE SCALE GENOMIC DNA]</scope>
    <source>
        <strain evidence="6 7">MHS-3</strain>
    </source>
</reference>
<dbReference type="OrthoDB" id="1634354at2"/>
<dbReference type="SUPFAM" id="SSF55781">
    <property type="entry name" value="GAF domain-like"/>
    <property type="match status" value="1"/>
</dbReference>
<dbReference type="eggNOG" id="COG1414">
    <property type="taxonomic scope" value="Bacteria"/>
</dbReference>
<evidence type="ECO:0000313" key="6">
    <source>
        <dbReference type="EMBL" id="KCZ86050.1"/>
    </source>
</evidence>
<dbReference type="AlphaFoldDB" id="A0A069E6Y0"/>
<evidence type="ECO:0000313" key="7">
    <source>
        <dbReference type="Proteomes" id="UP000027446"/>
    </source>
</evidence>
<dbReference type="Gene3D" id="1.10.10.10">
    <property type="entry name" value="Winged helix-like DNA-binding domain superfamily/Winged helix DNA-binding domain"/>
    <property type="match status" value="1"/>
</dbReference>
<dbReference type="GO" id="GO:0045892">
    <property type="term" value="P:negative regulation of DNA-templated transcription"/>
    <property type="evidence" value="ECO:0007669"/>
    <property type="project" value="TreeGrafter"/>
</dbReference>
<dbReference type="STRING" id="1280949.HAD_10195"/>
<proteinExistence type="predicted"/>
<keyword evidence="7" id="KW-1185">Reference proteome</keyword>
<dbReference type="Gene3D" id="3.30.450.40">
    <property type="match status" value="1"/>
</dbReference>
<dbReference type="GO" id="GO:0003677">
    <property type="term" value="F:DNA binding"/>
    <property type="evidence" value="ECO:0007669"/>
    <property type="project" value="UniProtKB-KW"/>
</dbReference>
<dbReference type="InterPro" id="IPR050707">
    <property type="entry name" value="HTH_MetabolicPath_Reg"/>
</dbReference>
<dbReference type="InterPro" id="IPR036390">
    <property type="entry name" value="WH_DNA-bd_sf"/>
</dbReference>
<evidence type="ECO:0000259" key="4">
    <source>
        <dbReference type="PROSITE" id="PS51077"/>
    </source>
</evidence>
<organism evidence="6 7">
    <name type="scientific">Hyphomonas adhaerens MHS-3</name>
    <dbReference type="NCBI Taxonomy" id="1280949"/>
    <lineage>
        <taxon>Bacteria</taxon>
        <taxon>Pseudomonadati</taxon>
        <taxon>Pseudomonadota</taxon>
        <taxon>Alphaproteobacteria</taxon>
        <taxon>Hyphomonadales</taxon>
        <taxon>Hyphomonadaceae</taxon>
        <taxon>Hyphomonas</taxon>
    </lineage>
</organism>
<dbReference type="GO" id="GO:0003700">
    <property type="term" value="F:DNA-binding transcription factor activity"/>
    <property type="evidence" value="ECO:0007669"/>
    <property type="project" value="TreeGrafter"/>
</dbReference>